<evidence type="ECO:0000313" key="1">
    <source>
        <dbReference type="EMBL" id="AIZ57165.1"/>
    </source>
</evidence>
<dbReference type="AlphaFoldDB" id="A0A0A7LDD7"/>
<reference evidence="1 2" key="1">
    <citation type="journal article" date="2014" name="Appl. Environ. Microbiol.">
        <title>Comparative Genome Analysis of 'Candidatus Methanoplasma termitum' Indicates a New Mode of Energy Metabolism in the Seventh Order of Methanogens.</title>
        <authorList>
            <person name="Lang K."/>
            <person name="Schuldes J."/>
            <person name="Klingl A."/>
            <person name="Poehlein A."/>
            <person name="Daniel R."/>
            <person name="Brune A."/>
        </authorList>
    </citation>
    <scope>NUCLEOTIDE SEQUENCE [LARGE SCALE GENOMIC DNA]</scope>
    <source>
        <strain evidence="2">Mpt1</strain>
    </source>
</reference>
<protein>
    <submittedName>
        <fullName evidence="1">Uncharacterized protein</fullName>
    </submittedName>
</protein>
<organism evidence="1 2">
    <name type="scientific">Candidatus Methanoplasma termitum</name>
    <dbReference type="NCBI Taxonomy" id="1577791"/>
    <lineage>
        <taxon>Archaea</taxon>
        <taxon>Methanobacteriati</taxon>
        <taxon>Thermoplasmatota</taxon>
        <taxon>Thermoplasmata</taxon>
        <taxon>Methanomassiliicoccales</taxon>
        <taxon>Methanomassiliicoccaceae</taxon>
        <taxon>Candidatus Methanoplasma</taxon>
    </lineage>
</organism>
<name>A0A0A7LDD7_9ARCH</name>
<dbReference type="EMBL" id="CP010070">
    <property type="protein sequence ID" value="AIZ57165.1"/>
    <property type="molecule type" value="Genomic_DNA"/>
</dbReference>
<keyword evidence="2" id="KW-1185">Reference proteome</keyword>
<dbReference type="RefSeq" id="WP_148305855.1">
    <property type="nucleotide sequence ID" value="NZ_CP010070.1"/>
</dbReference>
<evidence type="ECO:0000313" key="2">
    <source>
        <dbReference type="Proteomes" id="UP000030787"/>
    </source>
</evidence>
<dbReference type="STRING" id="1577791.Mpt1_c13030"/>
<proteinExistence type="predicted"/>
<sequence>MMKKDEVVVLRAEVKELKKEVAGLMEFIQAMYSMMSEEGEEYEEPPGLFGNSAFGRFNT</sequence>
<dbReference type="GeneID" id="41521404"/>
<accession>A0A0A7LDD7</accession>
<dbReference type="Proteomes" id="UP000030787">
    <property type="component" value="Chromosome"/>
</dbReference>
<dbReference type="HOGENOM" id="CLU_209488_0_0_2"/>
<dbReference type="KEGG" id="mear:Mpt1_c13030"/>
<gene>
    <name evidence="1" type="ORF">Mpt1_c13030</name>
</gene>